<dbReference type="Pfam" id="PF00860">
    <property type="entry name" value="Xan_ur_permease"/>
    <property type="match status" value="1"/>
</dbReference>
<dbReference type="AlphaFoldDB" id="A0A1J9RHY2"/>
<feature type="transmembrane region" description="Helical" evidence="8">
    <location>
        <begin position="300"/>
        <end position="319"/>
    </location>
</feature>
<keyword evidence="5 8" id="KW-1133">Transmembrane helix</keyword>
<feature type="transmembrane region" description="Helical" evidence="8">
    <location>
        <begin position="139"/>
        <end position="167"/>
    </location>
</feature>
<dbReference type="Proteomes" id="UP000242791">
    <property type="component" value="Unassembled WGS sequence"/>
</dbReference>
<keyword evidence="4 8" id="KW-0812">Transmembrane</keyword>
<feature type="region of interest" description="Disordered" evidence="7">
    <location>
        <begin position="560"/>
        <end position="613"/>
    </location>
</feature>
<dbReference type="GO" id="GO:0000324">
    <property type="term" value="C:fungal-type vacuole"/>
    <property type="evidence" value="ECO:0007669"/>
    <property type="project" value="TreeGrafter"/>
</dbReference>
<dbReference type="PANTHER" id="PTHR42810:SF2">
    <property type="entry name" value="PURINE PERMEASE C1399.01C-RELATED"/>
    <property type="match status" value="1"/>
</dbReference>
<keyword evidence="3" id="KW-0813">Transport</keyword>
<feature type="compositionally biased region" description="Gly residues" evidence="7">
    <location>
        <begin position="565"/>
        <end position="577"/>
    </location>
</feature>
<dbReference type="OrthoDB" id="1641903at2759"/>
<feature type="transmembrane region" description="Helical" evidence="8">
    <location>
        <begin position="187"/>
        <end position="208"/>
    </location>
</feature>
<feature type="compositionally biased region" description="Basic and acidic residues" evidence="7">
    <location>
        <begin position="579"/>
        <end position="613"/>
    </location>
</feature>
<dbReference type="NCBIfam" id="TIGR00801">
    <property type="entry name" value="ncs2"/>
    <property type="match status" value="1"/>
</dbReference>
<comment type="similarity">
    <text evidence="2">Belongs to the nucleobase:cation symporter-2 (NCS2) (TC 2.A.40) family.</text>
</comment>
<evidence type="ECO:0000256" key="8">
    <source>
        <dbReference type="SAM" id="Phobius"/>
    </source>
</evidence>
<dbReference type="GO" id="GO:0005886">
    <property type="term" value="C:plasma membrane"/>
    <property type="evidence" value="ECO:0007669"/>
    <property type="project" value="TreeGrafter"/>
</dbReference>
<evidence type="ECO:0000313" key="9">
    <source>
        <dbReference type="EMBL" id="OJD27237.1"/>
    </source>
</evidence>
<dbReference type="STRING" id="1658174.A0A1J9RHY2"/>
<evidence type="ECO:0000256" key="5">
    <source>
        <dbReference type="ARBA" id="ARBA00022989"/>
    </source>
</evidence>
<feature type="transmembrane region" description="Helical" evidence="8">
    <location>
        <begin position="215"/>
        <end position="233"/>
    </location>
</feature>
<dbReference type="PANTHER" id="PTHR42810">
    <property type="entry name" value="PURINE PERMEASE C1399.01C-RELATED"/>
    <property type="match status" value="1"/>
</dbReference>
<evidence type="ECO:0000256" key="7">
    <source>
        <dbReference type="SAM" id="MobiDB-lite"/>
    </source>
</evidence>
<dbReference type="InterPro" id="IPR006043">
    <property type="entry name" value="NCS2"/>
</dbReference>
<keyword evidence="6 8" id="KW-0472">Membrane</keyword>
<feature type="transmembrane region" description="Helical" evidence="8">
    <location>
        <begin position="427"/>
        <end position="448"/>
    </location>
</feature>
<evidence type="ECO:0000313" key="10">
    <source>
        <dbReference type="Proteomes" id="UP000242791"/>
    </source>
</evidence>
<sequence>MGEEPDQIVPAMDRGRRKSFVDKLRRVYRTFTTRKGLIGEYDYAFLFTPNLPFTKSKQRGAPFFGLEDRMPVVLALILGLQHSLAMLAGIITPPILMSGSGGAELPDSTAQYLVSTSLIVSGFLSAIQMARFHIYKTPYYVGTGLISVVGTSFATIPVAMGAFAQMYESGYCPVDEQGNHLPCPQGYGALLATSCLCALLEIGLSFTSARYLKRLFPPLVTGPTVLLIGVKLIESGLQNWAGGSGSCVSRPTEGPFMLCPSNDAPHALPWGSAEFIGLGFLVFLTIILCERFGSPIMKSCAVVLGLLVGCIVAAATGYFDRSGIDSAPSASFIWVHTFRLEIYPPIILPLMAVYIVLMMEAIGDITATCDVSRLDVEGPLFDTRIQGGVLADGLNGLIAGLCTITPMSVFAQNNGVISLTRCANRKAGYCCCFFLVIMGIFSKFAAALVAIPSAVLGGMTTFLFASVAVSGMRIISTVKFTRRNRFILASALSLGMGATLVPNWFSFVFTYNGDNKAKQGLLDAVELVMTTGFAIAGFIALILNLLLKEEEDEVDGEVIKMTSESGGGSGSGSGSGSGEVEKGEGVRGKGVESPDHPSHRINDVEDAAATKHD</sequence>
<keyword evidence="10" id="KW-1185">Reference proteome</keyword>
<accession>A0A1J9RHY2</accession>
<feature type="transmembrane region" description="Helical" evidence="8">
    <location>
        <begin position="109"/>
        <end position="127"/>
    </location>
</feature>
<feature type="transmembrane region" description="Helical" evidence="8">
    <location>
        <begin position="527"/>
        <end position="547"/>
    </location>
</feature>
<reference evidence="9 10" key="1">
    <citation type="submission" date="2015-08" db="EMBL/GenBank/DDBJ databases">
        <title>Emmonsia species relationships and genome sequence.</title>
        <authorList>
            <person name="Cuomo C.A."/>
            <person name="Schwartz I.S."/>
            <person name="Kenyon C."/>
            <person name="De Hoog G.S."/>
            <person name="Govender N.P."/>
            <person name="Botha A."/>
            <person name="Moreno L."/>
            <person name="De Vries M."/>
            <person name="Munoz J.F."/>
            <person name="Stielow J.B."/>
        </authorList>
    </citation>
    <scope>NUCLEOTIDE SEQUENCE [LARGE SCALE GENOMIC DNA]</scope>
    <source>
        <strain evidence="9 10">EI222</strain>
    </source>
</reference>
<evidence type="ECO:0000256" key="6">
    <source>
        <dbReference type="ARBA" id="ARBA00023136"/>
    </source>
</evidence>
<comment type="caution">
    <text evidence="9">The sequence shown here is derived from an EMBL/GenBank/DDBJ whole genome shotgun (WGS) entry which is preliminary data.</text>
</comment>
<dbReference type="GO" id="GO:0042907">
    <property type="term" value="F:xanthine transmembrane transporter activity"/>
    <property type="evidence" value="ECO:0007669"/>
    <property type="project" value="TreeGrafter"/>
</dbReference>
<dbReference type="PROSITE" id="PS01116">
    <property type="entry name" value="XANTH_URACIL_PERMASE"/>
    <property type="match status" value="1"/>
</dbReference>
<feature type="transmembrane region" description="Helical" evidence="8">
    <location>
        <begin position="267"/>
        <end position="288"/>
    </location>
</feature>
<evidence type="ECO:0000256" key="2">
    <source>
        <dbReference type="ARBA" id="ARBA00008821"/>
    </source>
</evidence>
<name>A0A1J9RHY2_9EURO</name>
<dbReference type="VEuPathDB" id="FungiDB:ACJ73_01375"/>
<organism evidence="9 10">
    <name type="scientific">Blastomyces percursus</name>
    <dbReference type="NCBI Taxonomy" id="1658174"/>
    <lineage>
        <taxon>Eukaryota</taxon>
        <taxon>Fungi</taxon>
        <taxon>Dikarya</taxon>
        <taxon>Ascomycota</taxon>
        <taxon>Pezizomycotina</taxon>
        <taxon>Eurotiomycetes</taxon>
        <taxon>Eurotiomycetidae</taxon>
        <taxon>Onygenales</taxon>
        <taxon>Ajellomycetaceae</taxon>
        <taxon>Blastomyces</taxon>
    </lineage>
</organism>
<dbReference type="EMBL" id="LGTZ01000123">
    <property type="protein sequence ID" value="OJD27237.1"/>
    <property type="molecule type" value="Genomic_DNA"/>
</dbReference>
<gene>
    <name evidence="9" type="ORF">ACJ73_01375</name>
</gene>
<feature type="transmembrane region" description="Helical" evidence="8">
    <location>
        <begin position="454"/>
        <end position="474"/>
    </location>
</feature>
<feature type="transmembrane region" description="Helical" evidence="8">
    <location>
        <begin position="342"/>
        <end position="363"/>
    </location>
</feature>
<feature type="transmembrane region" description="Helical" evidence="8">
    <location>
        <begin position="72"/>
        <end position="97"/>
    </location>
</feature>
<feature type="transmembrane region" description="Helical" evidence="8">
    <location>
        <begin position="486"/>
        <end position="507"/>
    </location>
</feature>
<evidence type="ECO:0000256" key="4">
    <source>
        <dbReference type="ARBA" id="ARBA00022692"/>
    </source>
</evidence>
<evidence type="ECO:0000256" key="3">
    <source>
        <dbReference type="ARBA" id="ARBA00022448"/>
    </source>
</evidence>
<comment type="subcellular location">
    <subcellularLocation>
        <location evidence="1">Membrane</location>
        <topology evidence="1">Multi-pass membrane protein</topology>
    </subcellularLocation>
</comment>
<dbReference type="InterPro" id="IPR006042">
    <property type="entry name" value="Xan_ur_permease"/>
</dbReference>
<evidence type="ECO:0000256" key="1">
    <source>
        <dbReference type="ARBA" id="ARBA00004141"/>
    </source>
</evidence>
<proteinExistence type="inferred from homology"/>
<protein>
    <submittedName>
        <fullName evidence="9">Purine permease</fullName>
    </submittedName>
</protein>